<comment type="caution">
    <text evidence="2">The sequence shown here is derived from an EMBL/GenBank/DDBJ whole genome shotgun (WGS) entry which is preliminary data.</text>
</comment>
<reference evidence="2" key="1">
    <citation type="journal article" date="2021" name="PeerJ">
        <title>Extensive microbial diversity within the chicken gut microbiome revealed by metagenomics and culture.</title>
        <authorList>
            <person name="Gilroy R."/>
            <person name="Ravi A."/>
            <person name="Getino M."/>
            <person name="Pursley I."/>
            <person name="Horton D.L."/>
            <person name="Alikhan N.F."/>
            <person name="Baker D."/>
            <person name="Gharbi K."/>
            <person name="Hall N."/>
            <person name="Watson M."/>
            <person name="Adriaenssens E.M."/>
            <person name="Foster-Nyarko E."/>
            <person name="Jarju S."/>
            <person name="Secka A."/>
            <person name="Antonio M."/>
            <person name="Oren A."/>
            <person name="Chaudhuri R.R."/>
            <person name="La Ragione R."/>
            <person name="Hildebrand F."/>
            <person name="Pallen M.J."/>
        </authorList>
    </citation>
    <scope>NUCLEOTIDE SEQUENCE</scope>
    <source>
        <strain evidence="2">1068</strain>
    </source>
</reference>
<feature type="transmembrane region" description="Helical" evidence="1">
    <location>
        <begin position="34"/>
        <end position="52"/>
    </location>
</feature>
<reference evidence="2" key="2">
    <citation type="submission" date="2021-04" db="EMBL/GenBank/DDBJ databases">
        <authorList>
            <person name="Gilroy R."/>
        </authorList>
    </citation>
    <scope>NUCLEOTIDE SEQUENCE</scope>
    <source>
        <strain evidence="2">1068</strain>
    </source>
</reference>
<sequence>MTEGIYSWIQSLACYFVILSAVLNLLPDNSYKKYVQYYMGLLLILVLLSPLLKLGGIQEQVDAYAEEFWQELEEEREQWEDKARQWQQEFQGGERVVTGQEVVP</sequence>
<accession>A0A9D2FSW1</accession>
<keyword evidence="1" id="KW-0812">Transmembrane</keyword>
<feature type="transmembrane region" description="Helical" evidence="1">
    <location>
        <begin position="6"/>
        <end position="27"/>
    </location>
</feature>
<dbReference type="EMBL" id="DXBG01000206">
    <property type="protein sequence ID" value="HIZ66026.1"/>
    <property type="molecule type" value="Genomic_DNA"/>
</dbReference>
<evidence type="ECO:0000313" key="2">
    <source>
        <dbReference type="EMBL" id="HIZ66026.1"/>
    </source>
</evidence>
<dbReference type="Proteomes" id="UP000824056">
    <property type="component" value="Unassembled WGS sequence"/>
</dbReference>
<gene>
    <name evidence="2" type="ORF">H9809_09050</name>
</gene>
<organism evidence="2 3">
    <name type="scientific">Candidatus Blautia pullicola</name>
    <dbReference type="NCBI Taxonomy" id="2838498"/>
    <lineage>
        <taxon>Bacteria</taxon>
        <taxon>Bacillati</taxon>
        <taxon>Bacillota</taxon>
        <taxon>Clostridia</taxon>
        <taxon>Lachnospirales</taxon>
        <taxon>Lachnospiraceae</taxon>
        <taxon>Blautia</taxon>
    </lineage>
</organism>
<evidence type="ECO:0000313" key="3">
    <source>
        <dbReference type="Proteomes" id="UP000824056"/>
    </source>
</evidence>
<keyword evidence="1" id="KW-1133">Transmembrane helix</keyword>
<proteinExistence type="predicted"/>
<dbReference type="Pfam" id="PF09581">
    <property type="entry name" value="Spore_III_AF"/>
    <property type="match status" value="1"/>
</dbReference>
<name>A0A9D2FSW1_9FIRM</name>
<dbReference type="InterPro" id="IPR014245">
    <property type="entry name" value="Spore_III_AF"/>
</dbReference>
<evidence type="ECO:0000256" key="1">
    <source>
        <dbReference type="SAM" id="Phobius"/>
    </source>
</evidence>
<dbReference type="AlphaFoldDB" id="A0A9D2FSW1"/>
<keyword evidence="1" id="KW-0472">Membrane</keyword>
<protein>
    <submittedName>
        <fullName evidence="2">Stage III sporulation protein AF</fullName>
    </submittedName>
</protein>